<proteinExistence type="predicted"/>
<evidence type="ECO:0000256" key="5">
    <source>
        <dbReference type="ARBA" id="ARBA00023242"/>
    </source>
</evidence>
<dbReference type="InterPro" id="IPR026541">
    <property type="entry name" value="MRG_dom"/>
</dbReference>
<dbReference type="InterPro" id="IPR038217">
    <property type="entry name" value="MRG_C_sf"/>
</dbReference>
<keyword evidence="3" id="KW-0805">Transcription regulation</keyword>
<dbReference type="Gene3D" id="1.10.274.30">
    <property type="entry name" value="MRG domain"/>
    <property type="match status" value="1"/>
</dbReference>
<evidence type="ECO:0000256" key="6">
    <source>
        <dbReference type="SAM" id="MobiDB-lite"/>
    </source>
</evidence>
<feature type="compositionally biased region" description="Basic and acidic residues" evidence="6">
    <location>
        <begin position="116"/>
        <end position="128"/>
    </location>
</feature>
<dbReference type="WBParaSite" id="MBELARI_LOCUS17581">
    <property type="protein sequence ID" value="MBELARI_LOCUS17581"/>
    <property type="gene ID" value="MBELARI_LOCUS17581"/>
</dbReference>
<dbReference type="Pfam" id="PF05712">
    <property type="entry name" value="MRG"/>
    <property type="match status" value="1"/>
</dbReference>
<dbReference type="GO" id="GO:0035267">
    <property type="term" value="C:NuA4 histone acetyltransferase complex"/>
    <property type="evidence" value="ECO:0007669"/>
    <property type="project" value="TreeGrafter"/>
</dbReference>
<feature type="region of interest" description="Disordered" evidence="6">
    <location>
        <begin position="79"/>
        <end position="137"/>
    </location>
</feature>
<protein>
    <submittedName>
        <fullName evidence="10">MRG domain-containing protein</fullName>
    </submittedName>
</protein>
<dbReference type="Pfam" id="PF22732">
    <property type="entry name" value="MSL3_chromo-like"/>
    <property type="match status" value="1"/>
</dbReference>
<dbReference type="PANTHER" id="PTHR10880:SF48">
    <property type="entry name" value="MORTALITY FACTOR 4 LIKE 2"/>
    <property type="match status" value="1"/>
</dbReference>
<dbReference type="SUPFAM" id="SSF54160">
    <property type="entry name" value="Chromo domain-like"/>
    <property type="match status" value="1"/>
</dbReference>
<reference evidence="10" key="1">
    <citation type="submission" date="2024-02" db="UniProtKB">
        <authorList>
            <consortium name="WormBaseParasite"/>
        </authorList>
    </citation>
    <scope>IDENTIFICATION</scope>
</reference>
<dbReference type="InterPro" id="IPR016197">
    <property type="entry name" value="Chromo-like_dom_sf"/>
</dbReference>
<feature type="domain" description="MSL3 chromodomain-like" evidence="8">
    <location>
        <begin position="10"/>
        <end position="61"/>
    </location>
</feature>
<dbReference type="Proteomes" id="UP000887575">
    <property type="component" value="Unassembled WGS sequence"/>
</dbReference>
<feature type="compositionally biased region" description="Polar residues" evidence="6">
    <location>
        <begin position="103"/>
        <end position="115"/>
    </location>
</feature>
<evidence type="ECO:0000259" key="7">
    <source>
        <dbReference type="Pfam" id="PF05712"/>
    </source>
</evidence>
<evidence type="ECO:0000256" key="3">
    <source>
        <dbReference type="ARBA" id="ARBA00023015"/>
    </source>
</evidence>
<dbReference type="AlphaFoldDB" id="A0AAF3ETV1"/>
<keyword evidence="9" id="KW-1185">Reference proteome</keyword>
<dbReference type="PROSITE" id="PS51640">
    <property type="entry name" value="MRG"/>
    <property type="match status" value="1"/>
</dbReference>
<evidence type="ECO:0000256" key="4">
    <source>
        <dbReference type="ARBA" id="ARBA00023163"/>
    </source>
</evidence>
<evidence type="ECO:0000256" key="1">
    <source>
        <dbReference type="ARBA" id="ARBA00004123"/>
    </source>
</evidence>
<dbReference type="GO" id="GO:0005634">
    <property type="term" value="C:nucleus"/>
    <property type="evidence" value="ECO:0007669"/>
    <property type="project" value="UniProtKB-SubCell"/>
</dbReference>
<dbReference type="InterPro" id="IPR008676">
    <property type="entry name" value="MRG"/>
</dbReference>
<sequence>MPLKKKWEIGDKLLAHYQGEVYYAAKIVDIQHDKDGQTHYKIHYDGWGTRYDQIFSEGEIQTKWKEYTEQAADEAKALQNAAKGGRSGRKKDDTRKSEGGGSNSRASTPSQTGSKLSEKTTKNARRSEAVPAEQPIPDVTRTRKEVVISIPDILKQIMVDDYDMVTRQGRLPSLPAKNTVDQIMRDYVKSLGRSVSQDEQLVVNYKDGSPEATLSTNSNTMMDCALGLQEFFDVTFGAHLLTKFERNQYASILEDHKAKQITAPGPKRARLRTETEIEEGKAFKPSAVYGLAHLLRLFVRFGTLIQCAPWGDRALSSIVKHTHDFLVFLAKNCNTYYDRDAYETPDPAYVKTAYA</sequence>
<keyword evidence="4" id="KW-0804">Transcription</keyword>
<dbReference type="GO" id="GO:0006325">
    <property type="term" value="P:chromatin organization"/>
    <property type="evidence" value="ECO:0007669"/>
    <property type="project" value="UniProtKB-KW"/>
</dbReference>
<evidence type="ECO:0000256" key="2">
    <source>
        <dbReference type="ARBA" id="ARBA00022853"/>
    </source>
</evidence>
<name>A0AAF3ETV1_9BILA</name>
<dbReference type="InterPro" id="IPR053820">
    <property type="entry name" value="MSL3_chromo-like"/>
</dbReference>
<comment type="subcellular location">
    <subcellularLocation>
        <location evidence="1">Nucleus</location>
    </subcellularLocation>
</comment>
<dbReference type="PIRSF" id="PIRSF038133">
    <property type="entry name" value="HAT_Nua4_EAF3/MRG15"/>
    <property type="match status" value="1"/>
</dbReference>
<dbReference type="GO" id="GO:0006355">
    <property type="term" value="P:regulation of DNA-templated transcription"/>
    <property type="evidence" value="ECO:0007669"/>
    <property type="project" value="InterPro"/>
</dbReference>
<evidence type="ECO:0000259" key="8">
    <source>
        <dbReference type="Pfam" id="PF22732"/>
    </source>
</evidence>
<keyword evidence="2" id="KW-0156">Chromatin regulator</keyword>
<feature type="domain" description="MRG" evidence="7">
    <location>
        <begin position="140"/>
        <end position="343"/>
    </location>
</feature>
<organism evidence="9 10">
    <name type="scientific">Mesorhabditis belari</name>
    <dbReference type="NCBI Taxonomy" id="2138241"/>
    <lineage>
        <taxon>Eukaryota</taxon>
        <taxon>Metazoa</taxon>
        <taxon>Ecdysozoa</taxon>
        <taxon>Nematoda</taxon>
        <taxon>Chromadorea</taxon>
        <taxon>Rhabditida</taxon>
        <taxon>Rhabditina</taxon>
        <taxon>Rhabditomorpha</taxon>
        <taxon>Rhabditoidea</taxon>
        <taxon>Rhabditidae</taxon>
        <taxon>Mesorhabditinae</taxon>
        <taxon>Mesorhabditis</taxon>
    </lineage>
</organism>
<dbReference type="PANTHER" id="PTHR10880">
    <property type="entry name" value="MORTALITY FACTOR 4-LIKE PROTEIN"/>
    <property type="match status" value="1"/>
</dbReference>
<accession>A0AAF3ETV1</accession>
<keyword evidence="5" id="KW-0539">Nucleus</keyword>
<dbReference type="Gene3D" id="2.30.30.140">
    <property type="match status" value="1"/>
</dbReference>
<evidence type="ECO:0000313" key="10">
    <source>
        <dbReference type="WBParaSite" id="MBELARI_LOCUS17581"/>
    </source>
</evidence>
<evidence type="ECO:0000313" key="9">
    <source>
        <dbReference type="Proteomes" id="UP000887575"/>
    </source>
</evidence>